<organism evidence="3 4">
    <name type="scientific">Tetranychus urticae</name>
    <name type="common">Two-spotted spider mite</name>
    <dbReference type="NCBI Taxonomy" id="32264"/>
    <lineage>
        <taxon>Eukaryota</taxon>
        <taxon>Metazoa</taxon>
        <taxon>Ecdysozoa</taxon>
        <taxon>Arthropoda</taxon>
        <taxon>Chelicerata</taxon>
        <taxon>Arachnida</taxon>
        <taxon>Acari</taxon>
        <taxon>Acariformes</taxon>
        <taxon>Trombidiformes</taxon>
        <taxon>Prostigmata</taxon>
        <taxon>Eleutherengona</taxon>
        <taxon>Raphignathae</taxon>
        <taxon>Tetranychoidea</taxon>
        <taxon>Tetranychidae</taxon>
        <taxon>Tetranychus</taxon>
    </lineage>
</organism>
<dbReference type="KEGG" id="tut:107362376"/>
<reference evidence="3" key="2">
    <citation type="submission" date="2015-06" db="UniProtKB">
        <authorList>
            <consortium name="EnsemblMetazoa"/>
        </authorList>
    </citation>
    <scope>IDENTIFICATION</scope>
</reference>
<sequence length="421" mass="48364">MAPRVASSRKMAIKFANRISRKRNNLQNGSRITKGQLIRQNRELQETLKCFMDQFEELRSLYLNVQSKFDLMKENNRDLAFKYACATHENELLKSRLDQISKEQFIKISSFKRDHNLFMENLHDLKGQFNSFNDRFNEVMDEFTNHDPASIFQEEFEKTLSLSDISNLEDLMLSRRKRSSGRSDELDRQARVKEILNQIYCERIDLTAMSEEPSIITSSPAPSNLNNSTFSINSKKNESHCEDADNQLCSTLLEQTTNASMLETPSFRRIVPRTPLLNSTDVDLSSPADKDSWMYNSEIYKATPKEAVLSTSLDSIQNFVPKTPKLTQPMANSSNCDSTTTNKSQVNRLSVAYPEQSPITSYCTRASRRLLDSTLSIRASSESNTNNLIDESKNDSTNEEKPIRRSKRARKNVQRVNINKM</sequence>
<evidence type="ECO:0000313" key="3">
    <source>
        <dbReference type="EnsemblMetazoa" id="tetur08g01940.1"/>
    </source>
</evidence>
<evidence type="ECO:0000313" key="4">
    <source>
        <dbReference type="Proteomes" id="UP000015104"/>
    </source>
</evidence>
<feature type="region of interest" description="Disordered" evidence="2">
    <location>
        <begin position="386"/>
        <end position="421"/>
    </location>
</feature>
<name>T1KAV9_TETUR</name>
<accession>T1KAV9</accession>
<proteinExistence type="predicted"/>
<evidence type="ECO:0000256" key="2">
    <source>
        <dbReference type="SAM" id="MobiDB-lite"/>
    </source>
</evidence>
<reference evidence="4" key="1">
    <citation type="submission" date="2011-08" db="EMBL/GenBank/DDBJ databases">
        <authorList>
            <person name="Rombauts S."/>
        </authorList>
    </citation>
    <scope>NUCLEOTIDE SEQUENCE</scope>
    <source>
        <strain evidence="4">London</strain>
    </source>
</reference>
<feature type="compositionally biased region" description="Basic and acidic residues" evidence="2">
    <location>
        <begin position="390"/>
        <end position="403"/>
    </location>
</feature>
<dbReference type="OrthoDB" id="10560731at2759"/>
<dbReference type="AlphaFoldDB" id="T1KAV9"/>
<protein>
    <submittedName>
        <fullName evidence="3">Uncharacterized protein</fullName>
    </submittedName>
</protein>
<dbReference type="Proteomes" id="UP000015104">
    <property type="component" value="Unassembled WGS sequence"/>
</dbReference>
<evidence type="ECO:0000256" key="1">
    <source>
        <dbReference type="SAM" id="Coils"/>
    </source>
</evidence>
<keyword evidence="4" id="KW-1185">Reference proteome</keyword>
<dbReference type="EnsemblMetazoa" id="tetur08g01940.1">
    <property type="protein sequence ID" value="tetur08g01940.1"/>
    <property type="gene ID" value="tetur08g01940"/>
</dbReference>
<dbReference type="OMA" id="CATHENE"/>
<feature type="compositionally biased region" description="Basic residues" evidence="2">
    <location>
        <begin position="404"/>
        <end position="413"/>
    </location>
</feature>
<gene>
    <name evidence="3" type="primary">107362376</name>
</gene>
<feature type="region of interest" description="Disordered" evidence="2">
    <location>
        <begin position="324"/>
        <end position="343"/>
    </location>
</feature>
<dbReference type="HOGENOM" id="CLU_652713_0_0_1"/>
<keyword evidence="1" id="KW-0175">Coiled coil</keyword>
<feature type="coiled-coil region" evidence="1">
    <location>
        <begin position="41"/>
        <end position="103"/>
    </location>
</feature>
<dbReference type="EMBL" id="CAEY01001943">
    <property type="status" value="NOT_ANNOTATED_CDS"/>
    <property type="molecule type" value="Genomic_DNA"/>
</dbReference>